<sequence>MSGNAPAIAQVTRQTRIRMRTTTVIEETTVGNRSHVTEAPCDDPAQAIAAVERLNGRDRSTVAFDASDATVMTIGGGHDGRYVVFIASEIDAALLNLTTPEAPADETIELVAGGQRGSYPARQCVDRAAATRAAAYFVSTGGADPRLCWQPG</sequence>
<dbReference type="AlphaFoldDB" id="A0A3S9N2J5"/>
<gene>
    <name evidence="1" type="ORF">D5R55_02105</name>
</gene>
<organism evidence="1 2">
    <name type="scientific">Burkholderia cenocepacia</name>
    <dbReference type="NCBI Taxonomy" id="95486"/>
    <lineage>
        <taxon>Bacteria</taxon>
        <taxon>Pseudomonadati</taxon>
        <taxon>Pseudomonadota</taxon>
        <taxon>Betaproteobacteria</taxon>
        <taxon>Burkholderiales</taxon>
        <taxon>Burkholderiaceae</taxon>
        <taxon>Burkholderia</taxon>
        <taxon>Burkholderia cepacia complex</taxon>
    </lineage>
</organism>
<evidence type="ECO:0000313" key="2">
    <source>
        <dbReference type="Proteomes" id="UP000277191"/>
    </source>
</evidence>
<accession>A0A3S9N2J5</accession>
<dbReference type="GO" id="GO:0016301">
    <property type="term" value="F:kinase activity"/>
    <property type="evidence" value="ECO:0007669"/>
    <property type="project" value="UniProtKB-KW"/>
</dbReference>
<reference evidence="1 2" key="1">
    <citation type="submission" date="2018-12" db="EMBL/GenBank/DDBJ databases">
        <title>Cadmium resistance mechanism in endophytic bacteria Burkholderia cenocepacia YG-3.</title>
        <authorList>
            <person name="Zhang X."/>
            <person name="Wang X."/>
            <person name="Zhu Y."/>
        </authorList>
    </citation>
    <scope>NUCLEOTIDE SEQUENCE [LARGE SCALE GENOMIC DNA]</scope>
    <source>
        <strain evidence="1 2">YG-3</strain>
    </source>
</reference>
<dbReference type="EMBL" id="CP034545">
    <property type="protein sequence ID" value="AZQ49900.1"/>
    <property type="molecule type" value="Genomic_DNA"/>
</dbReference>
<evidence type="ECO:0000313" key="1">
    <source>
        <dbReference type="EMBL" id="AZQ49900.1"/>
    </source>
</evidence>
<name>A0A3S9N2J5_9BURK</name>
<protein>
    <submittedName>
        <fullName evidence="1">Histidine kinase</fullName>
    </submittedName>
</protein>
<dbReference type="Pfam" id="PF14430">
    <property type="entry name" value="Imm1"/>
    <property type="match status" value="1"/>
</dbReference>
<dbReference type="RefSeq" id="WP_126359428.1">
    <property type="nucleotide sequence ID" value="NZ_CP034545.1"/>
</dbReference>
<keyword evidence="1" id="KW-0418">Kinase</keyword>
<keyword evidence="1" id="KW-0808">Transferase</keyword>
<dbReference type="InterPro" id="IPR025680">
    <property type="entry name" value="DddI"/>
</dbReference>
<dbReference type="Proteomes" id="UP000277191">
    <property type="component" value="Chromosome 1"/>
</dbReference>
<proteinExistence type="predicted"/>